<gene>
    <name evidence="2" type="ORF">EXIGLDRAFT_781061</name>
</gene>
<sequence length="245" mass="26714">MATVVPSRRPGRIAMTREAVAPKQAIYDLRAPLATALINVVDVTEARFSSLEAALRKESAARREGAEKLKRMLQVYGPSAIGRFYLCGGSTFATAGLLYGAATIRRRSHRHQGVESRHFVLRLVSWLVAVAFVNSAILTYSADHTTIAKLIGSSSPAVRGIMASLAARSTTSINQDEPAQELRLNAWLRIAQYELAVAEDVGEPFPQKLVQILHVFEEVFGCSVSQARTVLGDEFINDPSSILYG</sequence>
<dbReference type="EMBL" id="KV426490">
    <property type="protein sequence ID" value="KZV80373.1"/>
    <property type="molecule type" value="Genomic_DNA"/>
</dbReference>
<evidence type="ECO:0000313" key="2">
    <source>
        <dbReference type="EMBL" id="KZV80373.1"/>
    </source>
</evidence>
<reference evidence="2 3" key="1">
    <citation type="journal article" date="2016" name="Mol. Biol. Evol.">
        <title>Comparative Genomics of Early-Diverging Mushroom-Forming Fungi Provides Insights into the Origins of Lignocellulose Decay Capabilities.</title>
        <authorList>
            <person name="Nagy L.G."/>
            <person name="Riley R."/>
            <person name="Tritt A."/>
            <person name="Adam C."/>
            <person name="Daum C."/>
            <person name="Floudas D."/>
            <person name="Sun H."/>
            <person name="Yadav J.S."/>
            <person name="Pangilinan J."/>
            <person name="Larsson K.H."/>
            <person name="Matsuura K."/>
            <person name="Barry K."/>
            <person name="Labutti K."/>
            <person name="Kuo R."/>
            <person name="Ohm R.A."/>
            <person name="Bhattacharya S.S."/>
            <person name="Shirouzu T."/>
            <person name="Yoshinaga Y."/>
            <person name="Martin F.M."/>
            <person name="Grigoriev I.V."/>
            <person name="Hibbett D.S."/>
        </authorList>
    </citation>
    <scope>NUCLEOTIDE SEQUENCE [LARGE SCALE GENOMIC DNA]</scope>
    <source>
        <strain evidence="2 3">HHB12029</strain>
    </source>
</reference>
<dbReference type="AlphaFoldDB" id="A0A165BDA4"/>
<keyword evidence="1" id="KW-1133">Transmembrane helix</keyword>
<accession>A0A165BDA4</accession>
<keyword evidence="3" id="KW-1185">Reference proteome</keyword>
<protein>
    <submittedName>
        <fullName evidence="2">Uncharacterized protein</fullName>
    </submittedName>
</protein>
<evidence type="ECO:0000256" key="1">
    <source>
        <dbReference type="SAM" id="Phobius"/>
    </source>
</evidence>
<feature type="transmembrane region" description="Helical" evidence="1">
    <location>
        <begin position="119"/>
        <end position="140"/>
    </location>
</feature>
<keyword evidence="1" id="KW-0472">Membrane</keyword>
<proteinExistence type="predicted"/>
<feature type="transmembrane region" description="Helical" evidence="1">
    <location>
        <begin position="80"/>
        <end position="99"/>
    </location>
</feature>
<dbReference type="Proteomes" id="UP000077266">
    <property type="component" value="Unassembled WGS sequence"/>
</dbReference>
<organism evidence="2 3">
    <name type="scientific">Exidia glandulosa HHB12029</name>
    <dbReference type="NCBI Taxonomy" id="1314781"/>
    <lineage>
        <taxon>Eukaryota</taxon>
        <taxon>Fungi</taxon>
        <taxon>Dikarya</taxon>
        <taxon>Basidiomycota</taxon>
        <taxon>Agaricomycotina</taxon>
        <taxon>Agaricomycetes</taxon>
        <taxon>Auriculariales</taxon>
        <taxon>Exidiaceae</taxon>
        <taxon>Exidia</taxon>
    </lineage>
</organism>
<dbReference type="InParanoid" id="A0A165BDA4"/>
<evidence type="ECO:0000313" key="3">
    <source>
        <dbReference type="Proteomes" id="UP000077266"/>
    </source>
</evidence>
<name>A0A165BDA4_EXIGL</name>
<keyword evidence="1" id="KW-0812">Transmembrane</keyword>